<evidence type="ECO:0000313" key="2">
    <source>
        <dbReference type="Proteomes" id="UP000308267"/>
    </source>
</evidence>
<proteinExistence type="predicted"/>
<organism evidence="1 2">
    <name type="scientific">Opisthorchis felineus</name>
    <dbReference type="NCBI Taxonomy" id="147828"/>
    <lineage>
        <taxon>Eukaryota</taxon>
        <taxon>Metazoa</taxon>
        <taxon>Spiralia</taxon>
        <taxon>Lophotrochozoa</taxon>
        <taxon>Platyhelminthes</taxon>
        <taxon>Trematoda</taxon>
        <taxon>Digenea</taxon>
        <taxon>Opisthorchiida</taxon>
        <taxon>Opisthorchiata</taxon>
        <taxon>Opisthorchiidae</taxon>
        <taxon>Opisthorchis</taxon>
    </lineage>
</organism>
<comment type="caution">
    <text evidence="1">The sequence shown here is derived from an EMBL/GenBank/DDBJ whole genome shotgun (WGS) entry which is preliminary data.</text>
</comment>
<evidence type="ECO:0000313" key="1">
    <source>
        <dbReference type="EMBL" id="TGZ56060.1"/>
    </source>
</evidence>
<name>A0A4S2L0U5_OPIFE</name>
<dbReference type="Proteomes" id="UP000308267">
    <property type="component" value="Unassembled WGS sequence"/>
</dbReference>
<reference evidence="1 2" key="1">
    <citation type="journal article" date="2019" name="BMC Genomics">
        <title>New insights from Opisthorchis felineus genome: update on genomics of the epidemiologically important liver flukes.</title>
        <authorList>
            <person name="Ershov N.I."/>
            <person name="Mordvinov V.A."/>
            <person name="Prokhortchouk E.B."/>
            <person name="Pakharukova M.Y."/>
            <person name="Gunbin K.V."/>
            <person name="Ustyantsev K."/>
            <person name="Genaev M.A."/>
            <person name="Blinov A.G."/>
            <person name="Mazur A."/>
            <person name="Boulygina E."/>
            <person name="Tsygankova S."/>
            <person name="Khrameeva E."/>
            <person name="Chekanov N."/>
            <person name="Fan G."/>
            <person name="Xiao A."/>
            <person name="Zhang H."/>
            <person name="Xu X."/>
            <person name="Yang H."/>
            <person name="Solovyev V."/>
            <person name="Lee S.M."/>
            <person name="Liu X."/>
            <person name="Afonnikov D.A."/>
            <person name="Skryabin K.G."/>
        </authorList>
    </citation>
    <scope>NUCLEOTIDE SEQUENCE [LARGE SCALE GENOMIC DNA]</scope>
    <source>
        <strain evidence="1">AK-0245</strain>
        <tissue evidence="1">Whole organism</tissue>
    </source>
</reference>
<protein>
    <submittedName>
        <fullName evidence="1">Uncharacterized protein</fullName>
    </submittedName>
</protein>
<keyword evidence="2" id="KW-1185">Reference proteome</keyword>
<gene>
    <name evidence="1" type="ORF">CRM22_010228</name>
</gene>
<dbReference type="EMBL" id="SJOL01009733">
    <property type="protein sequence ID" value="TGZ56060.1"/>
    <property type="molecule type" value="Genomic_DNA"/>
</dbReference>
<dbReference type="AlphaFoldDB" id="A0A4S2L0U5"/>
<sequence length="56" mass="6634">FGDRLINGFWLGALCSWPSRPWSTNDTRIRTDTYRWIALPSEFFNFLHLTKATDKL</sequence>
<accession>A0A4S2L0U5</accession>
<feature type="non-terminal residue" evidence="1">
    <location>
        <position position="1"/>
    </location>
</feature>